<feature type="region of interest" description="Disordered" evidence="1">
    <location>
        <begin position="287"/>
        <end position="349"/>
    </location>
</feature>
<evidence type="ECO:0000256" key="1">
    <source>
        <dbReference type="SAM" id="MobiDB-lite"/>
    </source>
</evidence>
<keyword evidence="3" id="KW-1185">Reference proteome</keyword>
<organism evidence="2 3">
    <name type="scientific">Microbacterium pumilum</name>
    <dbReference type="NCBI Taxonomy" id="344165"/>
    <lineage>
        <taxon>Bacteria</taxon>
        <taxon>Bacillati</taxon>
        <taxon>Actinomycetota</taxon>
        <taxon>Actinomycetes</taxon>
        <taxon>Micrococcales</taxon>
        <taxon>Microbacteriaceae</taxon>
        <taxon>Microbacterium</taxon>
    </lineage>
</organism>
<sequence length="1111" mass="118664">MTAEPASRADLLRAALADVSGLVERVVSALADPDELVEVGDDLRERFPQSLDVLATTASEAVDHLLRQKTHEQWAAQFGADDWPERSARLSQQLDEDVDTGTALWFESWLEALTSGANEEAWRILALPHLVADWAAWLPDRAAAIQSAVERSTSDAHGAVAQLDNLVEVLLEYESHSADHFVYGALDRLALDSVKGRIELLLIIARVLALAGDARAIPLVLQANRLLGSVQAGSEATIGLAISATESFLARHGLEDGMSSSVQTLHAGGAADLAGIHEFIRLRGADEAESARPARSDVPPADGYVAAASPSSSTTDSAPAEAPTSEQDVVGGGPESSEATPPATTATRPPLTVVQQLVDALPSVAGAEERLSALLEPPSEVLLLALATRLLAEDRAEAASGLIGNLWVPGMTSDLRAPADALVMDVASRLLEDGSIDAASGVAAQLWIPELAEQLREPAVRLRLSIAEAVGLDDAARAQVYGAIGDQAIWSGVNELGRASFERALALTPGDPSLERRLADSLYITAGLVDGAEELADLLRALELCESAAETEPITAETAWVNNLTRILHQRLYRIEKPPPSARLWESLRDAIAWYATDSSEDPQLWRNVTFDLRNVGLLHTGYYLATRFHEPGDAGSTWEVVYSLLNTGRAGEALDLMPPQAEDGEREGWIDAVRGYAYSWLEHDDAAELLAEAAETGSVTYIEWLAEFQTRRAESDAAATWESVRAAADADDPDQANLAICAAVYQGRFDEARALAVRVGSSERLQLGWRSGSWAVAVADIISSEGQDGWDDLAAAISWGFVPGEVDRMRRFTRTILQLHGGDRGAEYAARMDEIAASEAERLAKVVPVGDAEAAMLAELDFARSRLDEPLVGAVIDEFLRDIVRRTDDTAPAEPEPANDAGGDVAGEHVADVDAAPSDEEQEPSAPPIGALVPPSWLKEWAGRELESELFVRAIPLARAAFWRRRETDVRLRSVEFGVSEECEPNLVYISPSGFTQEGDMTLFDEIDGPSGWYCPTDWLSGLSPERRGSATALSSGIHRLPDPVDATERVSSWSAWETVARAAFLIAEEAALAEAAETVPGAAGAAAADVGVDAGPVEADPGPAAAEAE</sequence>
<reference evidence="2 3" key="1">
    <citation type="journal article" date="2019" name="Int. J. Syst. Evol. Microbiol.">
        <title>The Global Catalogue of Microorganisms (GCM) 10K type strain sequencing project: providing services to taxonomists for standard genome sequencing and annotation.</title>
        <authorList>
            <consortium name="The Broad Institute Genomics Platform"/>
            <consortium name="The Broad Institute Genome Sequencing Center for Infectious Disease"/>
            <person name="Wu L."/>
            <person name="Ma J."/>
        </authorList>
    </citation>
    <scope>NUCLEOTIDE SEQUENCE [LARGE SCALE GENOMIC DNA]</scope>
    <source>
        <strain evidence="2 3">JCM 14902</strain>
    </source>
</reference>
<proteinExistence type="predicted"/>
<name>A0ABN2RTC2_9MICO</name>
<dbReference type="Proteomes" id="UP001500326">
    <property type="component" value="Unassembled WGS sequence"/>
</dbReference>
<feature type="compositionally biased region" description="Low complexity" evidence="1">
    <location>
        <begin position="306"/>
        <end position="325"/>
    </location>
</feature>
<evidence type="ECO:0000313" key="3">
    <source>
        <dbReference type="Proteomes" id="UP001500326"/>
    </source>
</evidence>
<gene>
    <name evidence="2" type="ORF">GCM10009777_03890</name>
</gene>
<accession>A0ABN2RTC2</accession>
<dbReference type="EMBL" id="BAAAOH010000001">
    <property type="protein sequence ID" value="GAA1974543.1"/>
    <property type="molecule type" value="Genomic_DNA"/>
</dbReference>
<protein>
    <submittedName>
        <fullName evidence="2">Uncharacterized protein</fullName>
    </submittedName>
</protein>
<evidence type="ECO:0000313" key="2">
    <source>
        <dbReference type="EMBL" id="GAA1974543.1"/>
    </source>
</evidence>
<feature type="compositionally biased region" description="Low complexity" evidence="1">
    <location>
        <begin position="339"/>
        <end position="349"/>
    </location>
</feature>
<comment type="caution">
    <text evidence="2">The sequence shown here is derived from an EMBL/GenBank/DDBJ whole genome shotgun (WGS) entry which is preliminary data.</text>
</comment>
<dbReference type="RefSeq" id="WP_344058006.1">
    <property type="nucleotide sequence ID" value="NZ_BAAAOH010000001.1"/>
</dbReference>